<evidence type="ECO:0000259" key="8">
    <source>
        <dbReference type="Pfam" id="PF02706"/>
    </source>
</evidence>
<evidence type="ECO:0000256" key="6">
    <source>
        <dbReference type="ARBA" id="ARBA00023136"/>
    </source>
</evidence>
<evidence type="ECO:0000256" key="7">
    <source>
        <dbReference type="SAM" id="Phobius"/>
    </source>
</evidence>
<feature type="transmembrane region" description="Helical" evidence="7">
    <location>
        <begin position="174"/>
        <end position="195"/>
    </location>
</feature>
<keyword evidence="6 7" id="KW-0472">Membrane</keyword>
<dbReference type="GO" id="GO:0004713">
    <property type="term" value="F:protein tyrosine kinase activity"/>
    <property type="evidence" value="ECO:0007669"/>
    <property type="project" value="TreeGrafter"/>
</dbReference>
<feature type="transmembrane region" description="Helical" evidence="7">
    <location>
        <begin position="20"/>
        <end position="40"/>
    </location>
</feature>
<name>A0A3M7TQ28_9BACI</name>
<dbReference type="Pfam" id="PF02706">
    <property type="entry name" value="Wzz"/>
    <property type="match status" value="1"/>
</dbReference>
<dbReference type="GO" id="GO:0005886">
    <property type="term" value="C:plasma membrane"/>
    <property type="evidence" value="ECO:0007669"/>
    <property type="project" value="UniProtKB-SubCell"/>
</dbReference>
<comment type="subcellular location">
    <subcellularLocation>
        <location evidence="1">Cell membrane</location>
        <topology evidence="1">Multi-pass membrane protein</topology>
    </subcellularLocation>
</comment>
<dbReference type="OrthoDB" id="2360475at2"/>
<dbReference type="RefSeq" id="WP_122899457.1">
    <property type="nucleotide sequence ID" value="NZ_RHIB01000002.1"/>
</dbReference>
<evidence type="ECO:0000256" key="3">
    <source>
        <dbReference type="ARBA" id="ARBA00022475"/>
    </source>
</evidence>
<comment type="similarity">
    <text evidence="2">Belongs to the CpsC/CapA family.</text>
</comment>
<dbReference type="InterPro" id="IPR050445">
    <property type="entry name" value="Bact_polysacc_biosynth/exp"/>
</dbReference>
<keyword evidence="10" id="KW-1185">Reference proteome</keyword>
<protein>
    <submittedName>
        <fullName evidence="9">Capsular biosynthesis protein</fullName>
    </submittedName>
</protein>
<dbReference type="PANTHER" id="PTHR32309:SF13">
    <property type="entry name" value="FERRIC ENTEROBACTIN TRANSPORT PROTEIN FEPE"/>
    <property type="match status" value="1"/>
</dbReference>
<evidence type="ECO:0000256" key="1">
    <source>
        <dbReference type="ARBA" id="ARBA00004651"/>
    </source>
</evidence>
<evidence type="ECO:0000256" key="2">
    <source>
        <dbReference type="ARBA" id="ARBA00006683"/>
    </source>
</evidence>
<comment type="caution">
    <text evidence="9">The sequence shown here is derived from an EMBL/GenBank/DDBJ whole genome shotgun (WGS) entry which is preliminary data.</text>
</comment>
<keyword evidence="5 7" id="KW-1133">Transmembrane helix</keyword>
<dbReference type="EMBL" id="RHIB01000002">
    <property type="protein sequence ID" value="RNA67746.1"/>
    <property type="molecule type" value="Genomic_DNA"/>
</dbReference>
<dbReference type="AlphaFoldDB" id="A0A3M7TQ28"/>
<evidence type="ECO:0000256" key="5">
    <source>
        <dbReference type="ARBA" id="ARBA00022989"/>
    </source>
</evidence>
<reference evidence="9 10" key="1">
    <citation type="submission" date="2018-10" db="EMBL/GenBank/DDBJ databases">
        <title>Bacillus Keqinensis sp. nov., a moderately halophilic bacterium isolated from a saline-alkaline lake.</title>
        <authorList>
            <person name="Wang H."/>
        </authorList>
    </citation>
    <scope>NUCLEOTIDE SEQUENCE [LARGE SCALE GENOMIC DNA]</scope>
    <source>
        <strain evidence="9 10">KQ-3</strain>
    </source>
</reference>
<gene>
    <name evidence="9" type="ORF">EBO34_13615</name>
</gene>
<evidence type="ECO:0000313" key="9">
    <source>
        <dbReference type="EMBL" id="RNA67746.1"/>
    </source>
</evidence>
<keyword evidence="4 7" id="KW-0812">Transmembrane</keyword>
<dbReference type="Proteomes" id="UP000278746">
    <property type="component" value="Unassembled WGS sequence"/>
</dbReference>
<evidence type="ECO:0000313" key="10">
    <source>
        <dbReference type="Proteomes" id="UP000278746"/>
    </source>
</evidence>
<accession>A0A3M7TQ28</accession>
<dbReference type="PANTHER" id="PTHR32309">
    <property type="entry name" value="TYROSINE-PROTEIN KINASE"/>
    <property type="match status" value="1"/>
</dbReference>
<sequence length="249" mass="26969">MEETISLKDIFQTLRKRLTLIIGITAVAVAASAIISYFFLTPMYQSSTQILVNKSQEDSAQVTQADLRTNLELINTYNVIMTSPRILEPVIEEMGIDATPSQIRNQVSVGSERDSQVVTIRVENTDPGQAVELANTIAMVFQRDIVDIMNVDNVSVLSPAELSDNPSPVSPNPALNMAIAFVVGLMGAVGLAFLLEFLDNTIKDEDDIEEALGLPVLASIGSIDGKTIDMNKLNETSRQNRTGRGSIGA</sequence>
<proteinExistence type="inferred from homology"/>
<evidence type="ECO:0000256" key="4">
    <source>
        <dbReference type="ARBA" id="ARBA00022692"/>
    </source>
</evidence>
<keyword evidence="3" id="KW-1003">Cell membrane</keyword>
<dbReference type="InterPro" id="IPR003856">
    <property type="entry name" value="LPS_length_determ_N"/>
</dbReference>
<feature type="domain" description="Polysaccharide chain length determinant N-terminal" evidence="8">
    <location>
        <begin position="3"/>
        <end position="93"/>
    </location>
</feature>
<organism evidence="9 10">
    <name type="scientific">Alteribacter keqinensis</name>
    <dbReference type="NCBI Taxonomy" id="2483800"/>
    <lineage>
        <taxon>Bacteria</taxon>
        <taxon>Bacillati</taxon>
        <taxon>Bacillota</taxon>
        <taxon>Bacilli</taxon>
        <taxon>Bacillales</taxon>
        <taxon>Bacillaceae</taxon>
        <taxon>Alteribacter</taxon>
    </lineage>
</organism>